<dbReference type="Pfam" id="PF03992">
    <property type="entry name" value="ABM"/>
    <property type="match status" value="1"/>
</dbReference>
<dbReference type="RefSeq" id="WP_161105721.1">
    <property type="nucleotide sequence ID" value="NZ_JBHLYI010000008.1"/>
</dbReference>
<proteinExistence type="predicted"/>
<dbReference type="GO" id="GO:0004497">
    <property type="term" value="F:monooxygenase activity"/>
    <property type="evidence" value="ECO:0007669"/>
    <property type="project" value="UniProtKB-KW"/>
</dbReference>
<evidence type="ECO:0000313" key="3">
    <source>
        <dbReference type="Proteomes" id="UP000431901"/>
    </source>
</evidence>
<keyword evidence="2" id="KW-0503">Monooxygenase</keyword>
<dbReference type="PANTHER" id="PTHR33336">
    <property type="entry name" value="QUINOL MONOOXYGENASE YGIN-RELATED"/>
    <property type="match status" value="1"/>
</dbReference>
<dbReference type="PANTHER" id="PTHR33336:SF15">
    <property type="entry name" value="ABM DOMAIN-CONTAINING PROTEIN"/>
    <property type="match status" value="1"/>
</dbReference>
<keyword evidence="3" id="KW-1185">Reference proteome</keyword>
<protein>
    <submittedName>
        <fullName evidence="2">Antibiotic biosynthesis monooxygenase</fullName>
    </submittedName>
</protein>
<keyword evidence="2" id="KW-0560">Oxidoreductase</keyword>
<comment type="caution">
    <text evidence="2">The sequence shown here is derived from an EMBL/GenBank/DDBJ whole genome shotgun (WGS) entry which is preliminary data.</text>
</comment>
<dbReference type="EMBL" id="WUTW01000007">
    <property type="protein sequence ID" value="MXQ67551.1"/>
    <property type="molecule type" value="Genomic_DNA"/>
</dbReference>
<dbReference type="Proteomes" id="UP000431901">
    <property type="component" value="Unassembled WGS sequence"/>
</dbReference>
<dbReference type="PROSITE" id="PS51725">
    <property type="entry name" value="ABM"/>
    <property type="match status" value="1"/>
</dbReference>
<dbReference type="OrthoDB" id="3695636at2"/>
<accession>A0A6I4WD38</accession>
<name>A0A6I4WD38_9ACTN</name>
<dbReference type="InterPro" id="IPR050744">
    <property type="entry name" value="AI-2_Isomerase_LsrG"/>
</dbReference>
<dbReference type="InterPro" id="IPR011008">
    <property type="entry name" value="Dimeric_a/b-barrel"/>
</dbReference>
<reference evidence="2 3" key="1">
    <citation type="submission" date="2019-12" db="EMBL/GenBank/DDBJ databases">
        <title>Nocardia macrotermitis sp. nov. and Nocardia aurantia sp. nov., isolated from the gut of the fungus growing-termite Macrotermes natalensis.</title>
        <authorList>
            <person name="Christine B."/>
            <person name="Rene B."/>
        </authorList>
    </citation>
    <scope>NUCLEOTIDE SEQUENCE [LARGE SCALE GENOMIC DNA]</scope>
    <source>
        <strain evidence="2 3">DSM 102126</strain>
    </source>
</reference>
<dbReference type="Gene3D" id="3.30.70.100">
    <property type="match status" value="1"/>
</dbReference>
<evidence type="ECO:0000259" key="1">
    <source>
        <dbReference type="PROSITE" id="PS51725"/>
    </source>
</evidence>
<dbReference type="SUPFAM" id="SSF54909">
    <property type="entry name" value="Dimeric alpha+beta barrel"/>
    <property type="match status" value="1"/>
</dbReference>
<sequence>MTLALGATWTARPGHEDEIIRILAELTPATRAEKGNLLYVPTRSADDPSVFYLFEVYEDADAYDAHTLSEHFTRLVKDDAIPHHLASRERSYYEPLGDPA</sequence>
<organism evidence="2 3">
    <name type="scientific">Actinomadura rayongensis</name>
    <dbReference type="NCBI Taxonomy" id="1429076"/>
    <lineage>
        <taxon>Bacteria</taxon>
        <taxon>Bacillati</taxon>
        <taxon>Actinomycetota</taxon>
        <taxon>Actinomycetes</taxon>
        <taxon>Streptosporangiales</taxon>
        <taxon>Thermomonosporaceae</taxon>
        <taxon>Actinomadura</taxon>
    </lineage>
</organism>
<dbReference type="AlphaFoldDB" id="A0A6I4WD38"/>
<evidence type="ECO:0000313" key="2">
    <source>
        <dbReference type="EMBL" id="MXQ67551.1"/>
    </source>
</evidence>
<dbReference type="InterPro" id="IPR007138">
    <property type="entry name" value="ABM_dom"/>
</dbReference>
<feature type="domain" description="ABM" evidence="1">
    <location>
        <begin position="3"/>
        <end position="93"/>
    </location>
</feature>
<gene>
    <name evidence="2" type="ORF">GQ466_26385</name>
</gene>